<dbReference type="EMBL" id="BMER01000001">
    <property type="protein sequence ID" value="GGG79506.1"/>
    <property type="molecule type" value="Genomic_DNA"/>
</dbReference>
<reference evidence="1" key="2">
    <citation type="submission" date="2020-09" db="EMBL/GenBank/DDBJ databases">
        <authorList>
            <person name="Sun Q."/>
            <person name="Zhou Y."/>
        </authorList>
    </citation>
    <scope>NUCLEOTIDE SEQUENCE</scope>
    <source>
        <strain evidence="1">CGMCC 1.12195</strain>
    </source>
</reference>
<organism evidence="1 2">
    <name type="scientific">Parapedobacter pyrenivorans</name>
    <dbReference type="NCBI Taxonomy" id="1305674"/>
    <lineage>
        <taxon>Bacteria</taxon>
        <taxon>Pseudomonadati</taxon>
        <taxon>Bacteroidota</taxon>
        <taxon>Sphingobacteriia</taxon>
        <taxon>Sphingobacteriales</taxon>
        <taxon>Sphingobacteriaceae</taxon>
        <taxon>Parapedobacter</taxon>
    </lineage>
</organism>
<protein>
    <submittedName>
        <fullName evidence="1">Uncharacterized protein</fullName>
    </submittedName>
</protein>
<dbReference type="Proteomes" id="UP000660862">
    <property type="component" value="Unassembled WGS sequence"/>
</dbReference>
<name>A0A917HIT2_9SPHI</name>
<accession>A0A917HIT2</accession>
<dbReference type="AlphaFoldDB" id="A0A917HIT2"/>
<evidence type="ECO:0000313" key="1">
    <source>
        <dbReference type="EMBL" id="GGG79506.1"/>
    </source>
</evidence>
<reference evidence="1" key="1">
    <citation type="journal article" date="2014" name="Int. J. Syst. Evol. Microbiol.">
        <title>Complete genome sequence of Corynebacterium casei LMG S-19264T (=DSM 44701T), isolated from a smear-ripened cheese.</title>
        <authorList>
            <consortium name="US DOE Joint Genome Institute (JGI-PGF)"/>
            <person name="Walter F."/>
            <person name="Albersmeier A."/>
            <person name="Kalinowski J."/>
            <person name="Ruckert C."/>
        </authorList>
    </citation>
    <scope>NUCLEOTIDE SEQUENCE</scope>
    <source>
        <strain evidence="1">CGMCC 1.12195</strain>
    </source>
</reference>
<keyword evidence="2" id="KW-1185">Reference proteome</keyword>
<comment type="caution">
    <text evidence="1">The sequence shown here is derived from an EMBL/GenBank/DDBJ whole genome shotgun (WGS) entry which is preliminary data.</text>
</comment>
<proteinExistence type="predicted"/>
<gene>
    <name evidence="1" type="ORF">GCM10007415_09640</name>
</gene>
<sequence length="69" mass="7940">MANTAKHLYIDGQRRLINSITVNALQCKCLEANIDMFTFVKGMEKVQQNKETIVKFLHQTTKNKEVARS</sequence>
<evidence type="ECO:0000313" key="2">
    <source>
        <dbReference type="Proteomes" id="UP000660862"/>
    </source>
</evidence>